<sequence>MARPALTRGATGRYTGPNGRSGARRPGQGVRVPVTEDQALAEASVQRLHDADAVAHDLGIELLAVGPGTATTRMRVVPTMANGHGLTHGGYVFLLADTAFAYACNSGGRDTVASGGDIEFLEPSRPGDELVAEAQERVLRGRGGLYDVRVTSGGRVVAELRGRSRALRREGGA</sequence>
<dbReference type="SUPFAM" id="SSF54637">
    <property type="entry name" value="Thioesterase/thiol ester dehydrase-isomerase"/>
    <property type="match status" value="1"/>
</dbReference>
<comment type="similarity">
    <text evidence="1">Belongs to the thioesterase PaaI family.</text>
</comment>
<dbReference type="InterPro" id="IPR003736">
    <property type="entry name" value="PAAI_dom"/>
</dbReference>
<evidence type="ECO:0000256" key="1">
    <source>
        <dbReference type="ARBA" id="ARBA00008324"/>
    </source>
</evidence>
<dbReference type="NCBIfam" id="TIGR02286">
    <property type="entry name" value="PaaD"/>
    <property type="match status" value="1"/>
</dbReference>
<name>A0A3A3Z391_9ACTN</name>
<dbReference type="AlphaFoldDB" id="A0A3A3Z391"/>
<comment type="caution">
    <text evidence="5">The sequence shown here is derived from an EMBL/GenBank/DDBJ whole genome shotgun (WGS) entry which is preliminary data.</text>
</comment>
<dbReference type="Gene3D" id="3.10.129.10">
    <property type="entry name" value="Hotdog Thioesterase"/>
    <property type="match status" value="1"/>
</dbReference>
<evidence type="ECO:0000313" key="5">
    <source>
        <dbReference type="EMBL" id="RJK95995.1"/>
    </source>
</evidence>
<dbReference type="FunFam" id="3.10.129.10:FF:000022">
    <property type="entry name" value="Phenylacetic acid degradation protein"/>
    <property type="match status" value="1"/>
</dbReference>
<accession>A0A3A3Z391</accession>
<keyword evidence="2" id="KW-0378">Hydrolase</keyword>
<dbReference type="InterPro" id="IPR029069">
    <property type="entry name" value="HotDog_dom_sf"/>
</dbReference>
<reference evidence="5 6" key="1">
    <citation type="submission" date="2018-09" db="EMBL/GenBank/DDBJ databases">
        <title>YIM 75000 draft genome.</title>
        <authorList>
            <person name="Tang S."/>
            <person name="Feng Y."/>
        </authorList>
    </citation>
    <scope>NUCLEOTIDE SEQUENCE [LARGE SCALE GENOMIC DNA]</scope>
    <source>
        <strain evidence="5 6">YIM 75000</strain>
    </source>
</reference>
<dbReference type="NCBIfam" id="TIGR00369">
    <property type="entry name" value="unchar_dom_1"/>
    <property type="match status" value="1"/>
</dbReference>
<evidence type="ECO:0000256" key="3">
    <source>
        <dbReference type="SAM" id="MobiDB-lite"/>
    </source>
</evidence>
<dbReference type="PANTHER" id="PTHR42856:SF1">
    <property type="entry name" value="ACYL-COENZYME A THIOESTERASE PAAI"/>
    <property type="match status" value="1"/>
</dbReference>
<dbReference type="PANTHER" id="PTHR42856">
    <property type="entry name" value="ACYL-COENZYME A THIOESTERASE PAAI"/>
    <property type="match status" value="1"/>
</dbReference>
<gene>
    <name evidence="5" type="primary">paaI</name>
    <name evidence="5" type="ORF">D5H78_10485</name>
</gene>
<organism evidence="5 6">
    <name type="scientific">Vallicoccus soli</name>
    <dbReference type="NCBI Taxonomy" id="2339232"/>
    <lineage>
        <taxon>Bacteria</taxon>
        <taxon>Bacillati</taxon>
        <taxon>Actinomycetota</taxon>
        <taxon>Actinomycetes</taxon>
        <taxon>Motilibacterales</taxon>
        <taxon>Vallicoccaceae</taxon>
        <taxon>Vallicoccus</taxon>
    </lineage>
</organism>
<dbReference type="Pfam" id="PF03061">
    <property type="entry name" value="4HBT"/>
    <property type="match status" value="1"/>
</dbReference>
<evidence type="ECO:0000313" key="6">
    <source>
        <dbReference type="Proteomes" id="UP000265614"/>
    </source>
</evidence>
<feature type="domain" description="Thioesterase" evidence="4">
    <location>
        <begin position="84"/>
        <end position="157"/>
    </location>
</feature>
<evidence type="ECO:0000256" key="2">
    <source>
        <dbReference type="ARBA" id="ARBA00022801"/>
    </source>
</evidence>
<keyword evidence="6" id="KW-1185">Reference proteome</keyword>
<evidence type="ECO:0000259" key="4">
    <source>
        <dbReference type="Pfam" id="PF03061"/>
    </source>
</evidence>
<dbReference type="OrthoDB" id="32575at2"/>
<protein>
    <submittedName>
        <fullName evidence="5">Hydroxyphenylacetyl-CoA thioesterase PaaI</fullName>
    </submittedName>
</protein>
<feature type="region of interest" description="Disordered" evidence="3">
    <location>
        <begin position="1"/>
        <end position="30"/>
    </location>
</feature>
<dbReference type="InterPro" id="IPR011973">
    <property type="entry name" value="PaaD"/>
</dbReference>
<dbReference type="GO" id="GO:0016289">
    <property type="term" value="F:acyl-CoA hydrolase activity"/>
    <property type="evidence" value="ECO:0007669"/>
    <property type="project" value="TreeGrafter"/>
</dbReference>
<dbReference type="InterPro" id="IPR052723">
    <property type="entry name" value="Acyl-CoA_thioesterase_PaaI"/>
</dbReference>
<dbReference type="InterPro" id="IPR006683">
    <property type="entry name" value="Thioestr_dom"/>
</dbReference>
<dbReference type="Proteomes" id="UP000265614">
    <property type="component" value="Unassembled WGS sequence"/>
</dbReference>
<dbReference type="EMBL" id="QZEZ01000004">
    <property type="protein sequence ID" value="RJK95995.1"/>
    <property type="molecule type" value="Genomic_DNA"/>
</dbReference>
<dbReference type="CDD" id="cd03443">
    <property type="entry name" value="PaaI_thioesterase"/>
    <property type="match status" value="1"/>
</dbReference>
<proteinExistence type="inferred from homology"/>